<reference evidence="3" key="1">
    <citation type="journal article" date="2016" name="Ticks Tick Borne Dis.">
        <title>De novo assembly and annotation of the salivary gland transcriptome of Rhipicephalus appendiculatus male and female ticks during blood feeding.</title>
        <authorList>
            <person name="de Castro M.H."/>
            <person name="de Klerk D."/>
            <person name="Pienaar R."/>
            <person name="Latif A.A."/>
            <person name="Rees D.J."/>
            <person name="Mans B.J."/>
        </authorList>
    </citation>
    <scope>NUCLEOTIDE SEQUENCE</scope>
    <source>
        <tissue evidence="3">Salivary glands</tissue>
    </source>
</reference>
<organism evidence="3">
    <name type="scientific">Rhipicephalus appendiculatus</name>
    <name type="common">Brown ear tick</name>
    <dbReference type="NCBI Taxonomy" id="34631"/>
    <lineage>
        <taxon>Eukaryota</taxon>
        <taxon>Metazoa</taxon>
        <taxon>Ecdysozoa</taxon>
        <taxon>Arthropoda</taxon>
        <taxon>Chelicerata</taxon>
        <taxon>Arachnida</taxon>
        <taxon>Acari</taxon>
        <taxon>Parasitiformes</taxon>
        <taxon>Ixodida</taxon>
        <taxon>Ixodoidea</taxon>
        <taxon>Ixodidae</taxon>
        <taxon>Rhipicephalinae</taxon>
        <taxon>Rhipicephalus</taxon>
        <taxon>Rhipicephalus</taxon>
    </lineage>
</organism>
<evidence type="ECO:0000313" key="3">
    <source>
        <dbReference type="EMBL" id="JAP77921.1"/>
    </source>
</evidence>
<dbReference type="Pfam" id="PF04000">
    <property type="entry name" value="Sas10_Utp3"/>
    <property type="match status" value="1"/>
</dbReference>
<protein>
    <submittedName>
        <fullName evidence="3">U3 small nucleolar ribonucleoprotein LCP5</fullName>
    </submittedName>
</protein>
<dbReference type="GO" id="GO:0000462">
    <property type="term" value="P:maturation of SSU-rRNA from tricistronic rRNA transcript (SSU-rRNA, 5.8S rRNA, LSU-rRNA)"/>
    <property type="evidence" value="ECO:0007669"/>
    <property type="project" value="TreeGrafter"/>
</dbReference>
<feature type="region of interest" description="Disordered" evidence="2">
    <location>
        <begin position="139"/>
        <end position="162"/>
    </location>
</feature>
<comment type="similarity">
    <text evidence="1">Belongs to the SAS10 family.</text>
</comment>
<proteinExistence type="inferred from homology"/>
<feature type="compositionally biased region" description="Acidic residues" evidence="2">
    <location>
        <begin position="141"/>
        <end position="151"/>
    </location>
</feature>
<feature type="compositionally biased region" description="Basic and acidic residues" evidence="2">
    <location>
        <begin position="152"/>
        <end position="161"/>
    </location>
</feature>
<evidence type="ECO:0000256" key="1">
    <source>
        <dbReference type="ARBA" id="ARBA00010979"/>
    </source>
</evidence>
<dbReference type="EMBL" id="GEDV01010636">
    <property type="protein sequence ID" value="JAP77921.1"/>
    <property type="molecule type" value="Transcribed_RNA"/>
</dbReference>
<evidence type="ECO:0000256" key="2">
    <source>
        <dbReference type="SAM" id="MobiDB-lite"/>
    </source>
</evidence>
<name>A0A131YJ19_RHIAP</name>
<feature type="compositionally biased region" description="Basic residues" evidence="2">
    <location>
        <begin position="287"/>
        <end position="309"/>
    </location>
</feature>
<dbReference type="AlphaFoldDB" id="A0A131YJ19"/>
<accession>A0A131YJ19</accession>
<feature type="region of interest" description="Disordered" evidence="2">
    <location>
        <begin position="276"/>
        <end position="309"/>
    </location>
</feature>
<dbReference type="InterPro" id="IPR007146">
    <property type="entry name" value="Sas10/Utp3/C1D"/>
</dbReference>
<dbReference type="GO" id="GO:0032040">
    <property type="term" value="C:small-subunit processome"/>
    <property type="evidence" value="ECO:0007669"/>
    <property type="project" value="TreeGrafter"/>
</dbReference>
<keyword evidence="3" id="KW-0687">Ribonucleoprotein</keyword>
<sequence length="309" mass="35218">MSQVTVSDRIEKELPEFLAYLKDVKDKASGVSAAVESLLSRVKNKRELSTAAGLSFLEMKNHVMLSYLLDLTHVVWCKVSGKSISGDPSIRRIVQARTVLERIRPIDQKLKYQVDKLVRTATLGTLNADDPLRFRANPTALEDESGDESADSIEKGSEGKATKVYRPPKLAPVHYDGDETEKERRERLLERAKKKALATSVMEELRNEFYDGPVEIKDAYDSHKAKQNKAMQERVQYEEDNMLRLTLTKKERNLEKQLGTMSSLRDLTRFGDFSALDANDADDLQPPKKKAKKVYKKKWGKKGFRKGRR</sequence>
<dbReference type="PANTHER" id="PTHR13237">
    <property type="entry name" value="SOMETHING ABOUT SILENCING PROTEIN 10-RELATED"/>
    <property type="match status" value="1"/>
</dbReference>
<dbReference type="PANTHER" id="PTHR13237:SF9">
    <property type="entry name" value="NEUROGUIDIN"/>
    <property type="match status" value="1"/>
</dbReference>